<dbReference type="WBParaSite" id="PDA_v2.g9156.t1">
    <property type="protein sequence ID" value="PDA_v2.g9156.t1"/>
    <property type="gene ID" value="PDA_v2.g9156"/>
</dbReference>
<sequence length="210" mass="24181">MATKSDSFIEQSFTTSKNQYYNLNLNQYKKFSILVPVQSYSKSNNDEYCVSDNYEEKGNLQSWNKSFKTSTFTTFNDDNNDLKKRWKNKNILNTSNKRTLSLHIAAYENSNEAVTSDLFDDENIEGLKKEKLESIKISKQCFTDRLKSRNPFEFPRQRSGDRINEPEILRFSASQRLLGSQALTSSQQIGNNDKQFVQPQMALGAAVSFS</sequence>
<proteinExistence type="predicted"/>
<name>A0A914QYF1_9BILA</name>
<reference evidence="2" key="1">
    <citation type="submission" date="2022-11" db="UniProtKB">
        <authorList>
            <consortium name="WormBaseParasite"/>
        </authorList>
    </citation>
    <scope>IDENTIFICATION</scope>
</reference>
<dbReference type="Proteomes" id="UP000887578">
    <property type="component" value="Unplaced"/>
</dbReference>
<evidence type="ECO:0000313" key="1">
    <source>
        <dbReference type="Proteomes" id="UP000887578"/>
    </source>
</evidence>
<keyword evidence="1" id="KW-1185">Reference proteome</keyword>
<protein>
    <submittedName>
        <fullName evidence="2">Uncharacterized protein</fullName>
    </submittedName>
</protein>
<evidence type="ECO:0000313" key="2">
    <source>
        <dbReference type="WBParaSite" id="PDA_v2.g9156.t1"/>
    </source>
</evidence>
<accession>A0A914QYF1</accession>
<dbReference type="AlphaFoldDB" id="A0A914QYF1"/>
<organism evidence="1 2">
    <name type="scientific">Panagrolaimus davidi</name>
    <dbReference type="NCBI Taxonomy" id="227884"/>
    <lineage>
        <taxon>Eukaryota</taxon>
        <taxon>Metazoa</taxon>
        <taxon>Ecdysozoa</taxon>
        <taxon>Nematoda</taxon>
        <taxon>Chromadorea</taxon>
        <taxon>Rhabditida</taxon>
        <taxon>Tylenchina</taxon>
        <taxon>Panagrolaimomorpha</taxon>
        <taxon>Panagrolaimoidea</taxon>
        <taxon>Panagrolaimidae</taxon>
        <taxon>Panagrolaimus</taxon>
    </lineage>
</organism>